<evidence type="ECO:0000313" key="2">
    <source>
        <dbReference type="EMBL" id="KZT30176.1"/>
    </source>
</evidence>
<name>A0A165VTU3_9AGAM</name>
<gene>
    <name evidence="2" type="ORF">NEOLEDRAFT_1174496</name>
</gene>
<protein>
    <submittedName>
        <fullName evidence="2">Uncharacterized protein</fullName>
    </submittedName>
</protein>
<evidence type="ECO:0000256" key="1">
    <source>
        <dbReference type="SAM" id="MobiDB-lite"/>
    </source>
</evidence>
<proteinExistence type="predicted"/>
<feature type="region of interest" description="Disordered" evidence="1">
    <location>
        <begin position="1"/>
        <end position="55"/>
    </location>
</feature>
<reference evidence="2 3" key="1">
    <citation type="journal article" date="2016" name="Mol. Biol. Evol.">
        <title>Comparative Genomics of Early-Diverging Mushroom-Forming Fungi Provides Insights into the Origins of Lignocellulose Decay Capabilities.</title>
        <authorList>
            <person name="Nagy L.G."/>
            <person name="Riley R."/>
            <person name="Tritt A."/>
            <person name="Adam C."/>
            <person name="Daum C."/>
            <person name="Floudas D."/>
            <person name="Sun H."/>
            <person name="Yadav J.S."/>
            <person name="Pangilinan J."/>
            <person name="Larsson K.H."/>
            <person name="Matsuura K."/>
            <person name="Barry K."/>
            <person name="Labutti K."/>
            <person name="Kuo R."/>
            <person name="Ohm R.A."/>
            <person name="Bhattacharya S.S."/>
            <person name="Shirouzu T."/>
            <person name="Yoshinaga Y."/>
            <person name="Martin F.M."/>
            <person name="Grigoriev I.V."/>
            <person name="Hibbett D.S."/>
        </authorList>
    </citation>
    <scope>NUCLEOTIDE SEQUENCE [LARGE SCALE GENOMIC DNA]</scope>
    <source>
        <strain evidence="2 3">HHB14362 ss-1</strain>
    </source>
</reference>
<sequence>DEDEESGLATPPEAIDTTRSRASTAGAVPATADALPPQTSQERFQARRTMTEEAREQEEERMEAIANTIGCTTRAKTQSWQWLR</sequence>
<organism evidence="2 3">
    <name type="scientific">Neolentinus lepideus HHB14362 ss-1</name>
    <dbReference type="NCBI Taxonomy" id="1314782"/>
    <lineage>
        <taxon>Eukaryota</taxon>
        <taxon>Fungi</taxon>
        <taxon>Dikarya</taxon>
        <taxon>Basidiomycota</taxon>
        <taxon>Agaricomycotina</taxon>
        <taxon>Agaricomycetes</taxon>
        <taxon>Gloeophyllales</taxon>
        <taxon>Gloeophyllaceae</taxon>
        <taxon>Neolentinus</taxon>
    </lineage>
</organism>
<feature type="non-terminal residue" evidence="2">
    <location>
        <position position="1"/>
    </location>
</feature>
<keyword evidence="3" id="KW-1185">Reference proteome</keyword>
<dbReference type="AlphaFoldDB" id="A0A165VTU3"/>
<dbReference type="Proteomes" id="UP000076761">
    <property type="component" value="Unassembled WGS sequence"/>
</dbReference>
<accession>A0A165VTU3</accession>
<dbReference type="InParanoid" id="A0A165VTU3"/>
<dbReference type="EMBL" id="KV425552">
    <property type="protein sequence ID" value="KZT30176.1"/>
    <property type="molecule type" value="Genomic_DNA"/>
</dbReference>
<evidence type="ECO:0000313" key="3">
    <source>
        <dbReference type="Proteomes" id="UP000076761"/>
    </source>
</evidence>